<dbReference type="GO" id="GO:0071972">
    <property type="term" value="F:peptidoglycan L,D-transpeptidase activity"/>
    <property type="evidence" value="ECO:0007669"/>
    <property type="project" value="TreeGrafter"/>
</dbReference>
<dbReference type="Gene3D" id="2.40.440.10">
    <property type="entry name" value="L,D-transpeptidase catalytic domain-like"/>
    <property type="match status" value="1"/>
</dbReference>
<dbReference type="InterPro" id="IPR038063">
    <property type="entry name" value="Transpep_catalytic_dom"/>
</dbReference>
<feature type="active site" description="Nucleophile" evidence="9">
    <location>
        <position position="136"/>
    </location>
</feature>
<dbReference type="GO" id="GO:0016757">
    <property type="term" value="F:glycosyltransferase activity"/>
    <property type="evidence" value="ECO:0007669"/>
    <property type="project" value="UniProtKB-KW"/>
</dbReference>
<proteinExistence type="inferred from homology"/>
<evidence type="ECO:0000256" key="4">
    <source>
        <dbReference type="ARBA" id="ARBA00022679"/>
    </source>
</evidence>
<dbReference type="GO" id="GO:0018104">
    <property type="term" value="P:peptidoglycan-protein cross-linking"/>
    <property type="evidence" value="ECO:0007669"/>
    <property type="project" value="TreeGrafter"/>
</dbReference>
<keyword evidence="3" id="KW-0328">Glycosyltransferase</keyword>
<reference evidence="11 12" key="1">
    <citation type="submission" date="2017-02" db="EMBL/GenBank/DDBJ databases">
        <title>Legionella quilivanii strain from human: case report and whole genome sequencing analysis.</title>
        <authorList>
            <person name="Lalancette C."/>
            <person name="Leduc J.-M."/>
            <person name="Levesque S."/>
            <person name="Fournier E."/>
            <person name="Saoud J."/>
            <person name="Faucher S.P."/>
            <person name="Bernard K."/>
            <person name="Martineau C."/>
            <person name="Longtin J."/>
        </authorList>
    </citation>
    <scope>NUCLEOTIDE SEQUENCE [LARGE SCALE GENOMIC DNA]</scope>
    <source>
        <strain evidence="11 12">ID143958</strain>
    </source>
</reference>
<dbReference type="InterPro" id="IPR005490">
    <property type="entry name" value="LD_TPept_cat_dom"/>
</dbReference>
<organism evidence="11 12">
    <name type="scientific">Legionella quinlivanii</name>
    <dbReference type="NCBI Taxonomy" id="45073"/>
    <lineage>
        <taxon>Bacteria</taxon>
        <taxon>Pseudomonadati</taxon>
        <taxon>Pseudomonadota</taxon>
        <taxon>Gammaproteobacteria</taxon>
        <taxon>Legionellales</taxon>
        <taxon>Legionellaceae</taxon>
        <taxon>Legionella</taxon>
    </lineage>
</organism>
<comment type="similarity">
    <text evidence="2">Belongs to the YkuD family.</text>
</comment>
<dbReference type="UniPathway" id="UPA00219"/>
<comment type="caution">
    <text evidence="11">The sequence shown here is derived from an EMBL/GenBank/DDBJ whole genome shotgun (WGS) entry which is preliminary data.</text>
</comment>
<dbReference type="InterPro" id="IPR050979">
    <property type="entry name" value="LD-transpeptidase"/>
</dbReference>
<keyword evidence="5" id="KW-0378">Hydrolase</keyword>
<feature type="active site" description="Proton donor/acceptor" evidence="9">
    <location>
        <position position="120"/>
    </location>
</feature>
<comment type="pathway">
    <text evidence="1 9">Cell wall biogenesis; peptidoglycan biosynthesis.</text>
</comment>
<dbReference type="GO" id="GO:0008360">
    <property type="term" value="P:regulation of cell shape"/>
    <property type="evidence" value="ECO:0007669"/>
    <property type="project" value="UniProtKB-UniRule"/>
</dbReference>
<keyword evidence="7 9" id="KW-0573">Peptidoglycan synthesis</keyword>
<dbReference type="Proteomes" id="UP000249458">
    <property type="component" value="Unassembled WGS sequence"/>
</dbReference>
<name>A0A364LJ15_9GAMM</name>
<evidence type="ECO:0000313" key="11">
    <source>
        <dbReference type="EMBL" id="RAP36374.1"/>
    </source>
</evidence>
<evidence type="ECO:0000259" key="10">
    <source>
        <dbReference type="PROSITE" id="PS52029"/>
    </source>
</evidence>
<accession>A0A364LJ15</accession>
<dbReference type="PANTHER" id="PTHR30582:SF24">
    <property type="entry name" value="L,D-TRANSPEPTIDASE ERFK_SRFK-RELATED"/>
    <property type="match status" value="1"/>
</dbReference>
<gene>
    <name evidence="11" type="ORF">B1207_09560</name>
</gene>
<evidence type="ECO:0000256" key="9">
    <source>
        <dbReference type="PROSITE-ProRule" id="PRU01373"/>
    </source>
</evidence>
<sequence>MSRQIIVINTQVQSMYCYAYDSLVNVYPISSAKNGLGEEKGSFRTPRGWHRIYSKLGLTAEANSVFVAREWTGEMYTEELASQFPERDWILTRILQLDGMEPGRNQGGEVDSLKRFIYLHGTPDTTPLGHPGSHGCIRMRNSHIIALSDWVEVGTPVYIQ</sequence>
<dbReference type="GO" id="GO:0071555">
    <property type="term" value="P:cell wall organization"/>
    <property type="evidence" value="ECO:0007669"/>
    <property type="project" value="UniProtKB-UniRule"/>
</dbReference>
<dbReference type="CDD" id="cd16913">
    <property type="entry name" value="YkuD_like"/>
    <property type="match status" value="1"/>
</dbReference>
<evidence type="ECO:0000256" key="7">
    <source>
        <dbReference type="ARBA" id="ARBA00022984"/>
    </source>
</evidence>
<keyword evidence="8 9" id="KW-0961">Cell wall biogenesis/degradation</keyword>
<evidence type="ECO:0000256" key="5">
    <source>
        <dbReference type="ARBA" id="ARBA00022801"/>
    </source>
</evidence>
<dbReference type="EMBL" id="MVJN01000006">
    <property type="protein sequence ID" value="RAP36374.1"/>
    <property type="molecule type" value="Genomic_DNA"/>
</dbReference>
<evidence type="ECO:0000256" key="2">
    <source>
        <dbReference type="ARBA" id="ARBA00005992"/>
    </source>
</evidence>
<evidence type="ECO:0000256" key="8">
    <source>
        <dbReference type="ARBA" id="ARBA00023316"/>
    </source>
</evidence>
<feature type="domain" description="L,D-TPase catalytic" evidence="10">
    <location>
        <begin position="4"/>
        <end position="160"/>
    </location>
</feature>
<dbReference type="Pfam" id="PF03734">
    <property type="entry name" value="YkuD"/>
    <property type="match status" value="1"/>
</dbReference>
<evidence type="ECO:0000256" key="3">
    <source>
        <dbReference type="ARBA" id="ARBA00022676"/>
    </source>
</evidence>
<keyword evidence="6 9" id="KW-0133">Cell shape</keyword>
<dbReference type="RefSeq" id="WP_112219741.1">
    <property type="nucleotide sequence ID" value="NZ_MVJN01000006.1"/>
</dbReference>
<protein>
    <submittedName>
        <fullName evidence="11">L,D-transpeptidase</fullName>
    </submittedName>
</protein>
<keyword evidence="4" id="KW-0808">Transferase</keyword>
<dbReference type="PROSITE" id="PS52029">
    <property type="entry name" value="LD_TPASE"/>
    <property type="match status" value="1"/>
</dbReference>
<evidence type="ECO:0000313" key="12">
    <source>
        <dbReference type="Proteomes" id="UP000249458"/>
    </source>
</evidence>
<evidence type="ECO:0000256" key="1">
    <source>
        <dbReference type="ARBA" id="ARBA00004752"/>
    </source>
</evidence>
<dbReference type="AlphaFoldDB" id="A0A364LJ15"/>
<evidence type="ECO:0000256" key="6">
    <source>
        <dbReference type="ARBA" id="ARBA00022960"/>
    </source>
</evidence>
<dbReference type="PANTHER" id="PTHR30582">
    <property type="entry name" value="L,D-TRANSPEPTIDASE"/>
    <property type="match status" value="1"/>
</dbReference>
<dbReference type="SUPFAM" id="SSF141523">
    <property type="entry name" value="L,D-transpeptidase catalytic domain-like"/>
    <property type="match status" value="1"/>
</dbReference>
<dbReference type="GO" id="GO:0005576">
    <property type="term" value="C:extracellular region"/>
    <property type="evidence" value="ECO:0007669"/>
    <property type="project" value="TreeGrafter"/>
</dbReference>